<sequence length="116" mass="14027">MQQSERGVFEHPTKSPFSLEKYDSRWEREYMEELEMYSDIAKWTKNHRIRIPYVDDAGYKKYFEPDFLIEKIDGTKEIHEVKGGHLMNREVELKMNAAKLFCEARKMTFRLITKSR</sequence>
<evidence type="ECO:0000313" key="2">
    <source>
        <dbReference type="EMBL" id="OGN30803.1"/>
    </source>
</evidence>
<organism evidence="2 3">
    <name type="scientific">Candidatus Yanofskybacteria bacterium RIFCSPLOWO2_02_FULL_44_18</name>
    <dbReference type="NCBI Taxonomy" id="1802705"/>
    <lineage>
        <taxon>Bacteria</taxon>
        <taxon>Candidatus Yanofskyibacteriota</taxon>
    </lineage>
</organism>
<gene>
    <name evidence="2" type="ORF">A3I96_03150</name>
</gene>
<dbReference type="Gene3D" id="3.40.91.30">
    <property type="match status" value="1"/>
</dbReference>
<dbReference type="Pfam" id="PF08722">
    <property type="entry name" value="Tn7_TnsA-like_N"/>
    <property type="match status" value="1"/>
</dbReference>
<proteinExistence type="predicted"/>
<feature type="domain" description="TnsA endonuclease N-terminal" evidence="1">
    <location>
        <begin position="39"/>
        <end position="113"/>
    </location>
</feature>
<dbReference type="Proteomes" id="UP000177111">
    <property type="component" value="Unassembled WGS sequence"/>
</dbReference>
<dbReference type="EMBL" id="MGKT01000008">
    <property type="protein sequence ID" value="OGN30803.1"/>
    <property type="molecule type" value="Genomic_DNA"/>
</dbReference>
<dbReference type="AlphaFoldDB" id="A0A1F8GZE8"/>
<reference evidence="2 3" key="1">
    <citation type="journal article" date="2016" name="Nat. Commun.">
        <title>Thousands of microbial genomes shed light on interconnected biogeochemical processes in an aquifer system.</title>
        <authorList>
            <person name="Anantharaman K."/>
            <person name="Brown C.T."/>
            <person name="Hug L.A."/>
            <person name="Sharon I."/>
            <person name="Castelle C.J."/>
            <person name="Probst A.J."/>
            <person name="Thomas B.C."/>
            <person name="Singh A."/>
            <person name="Wilkins M.J."/>
            <person name="Karaoz U."/>
            <person name="Brodie E.L."/>
            <person name="Williams K.H."/>
            <person name="Hubbard S.S."/>
            <person name="Banfield J.F."/>
        </authorList>
    </citation>
    <scope>NUCLEOTIDE SEQUENCE [LARGE SCALE GENOMIC DNA]</scope>
</reference>
<comment type="caution">
    <text evidence="2">The sequence shown here is derived from an EMBL/GenBank/DDBJ whole genome shotgun (WGS) entry which is preliminary data.</text>
</comment>
<name>A0A1F8GZE8_9BACT</name>
<accession>A0A1F8GZE8</accession>
<protein>
    <recommendedName>
        <fullName evidence="1">TnsA endonuclease N-terminal domain-containing protein</fullName>
    </recommendedName>
</protein>
<dbReference type="InterPro" id="IPR014833">
    <property type="entry name" value="TnsA_N"/>
</dbReference>
<evidence type="ECO:0000259" key="1">
    <source>
        <dbReference type="Pfam" id="PF08722"/>
    </source>
</evidence>
<evidence type="ECO:0000313" key="3">
    <source>
        <dbReference type="Proteomes" id="UP000177111"/>
    </source>
</evidence>